<name>A0AAC9WIR0_9STAP</name>
<feature type="compositionally biased region" description="Basic and acidic residues" evidence="1">
    <location>
        <begin position="22"/>
        <end position="66"/>
    </location>
</feature>
<evidence type="ECO:0000313" key="4">
    <source>
        <dbReference type="Proteomes" id="UP000242864"/>
    </source>
</evidence>
<feature type="chain" id="PRO_5041915677" description="Lipoprotein" evidence="2">
    <location>
        <begin position="17"/>
        <end position="208"/>
    </location>
</feature>
<reference evidence="3 4" key="1">
    <citation type="submission" date="2017-04" db="EMBL/GenBank/DDBJ databases">
        <authorList>
            <person name="Veseli I.A."/>
            <person name="Tang C."/>
            <person name="Pombert J.-F."/>
        </authorList>
    </citation>
    <scope>NUCLEOTIDE SEQUENCE [LARGE SCALE GENOMIC DNA]</scope>
    <source>
        <strain evidence="3 4">ATCC 700373</strain>
    </source>
</reference>
<dbReference type="Proteomes" id="UP000242864">
    <property type="component" value="Chromosome"/>
</dbReference>
<accession>A0AAC9WIR0</accession>
<feature type="region of interest" description="Disordered" evidence="1">
    <location>
        <begin position="20"/>
        <end position="108"/>
    </location>
</feature>
<keyword evidence="2" id="KW-0732">Signal</keyword>
<dbReference type="PROSITE" id="PS51257">
    <property type="entry name" value="PROKAR_LIPOPROTEIN"/>
    <property type="match status" value="1"/>
</dbReference>
<feature type="signal peptide" evidence="2">
    <location>
        <begin position="1"/>
        <end position="16"/>
    </location>
</feature>
<sequence>MKRLFGSLLVLPLLFAACTDDNSNKDHQKSAHPDKQTTTQKDKDKAKDKEKDTNQTDKNQSDDNAKSGEQPNTNTNQDATNNAQSTVPGGQGTPSNSNGTTSGQSSYVAPYQGQNVVPVAQNLVGQQVDRQEALSKLPNFKGSLDRAQAEANSLNQQNNPYNDYALQGNNGQYTYMFSFINASEPGTYIVVTVDGWGQAKIVDPHYHQ</sequence>
<gene>
    <name evidence="3" type="ORF">B5P37_03930</name>
</gene>
<evidence type="ECO:0000256" key="2">
    <source>
        <dbReference type="SAM" id="SignalP"/>
    </source>
</evidence>
<dbReference type="AlphaFoldDB" id="A0AAC9WIR0"/>
<evidence type="ECO:0000256" key="1">
    <source>
        <dbReference type="SAM" id="MobiDB-lite"/>
    </source>
</evidence>
<organism evidence="3 4">
    <name type="scientific">Staphylococcus lutrae</name>
    <dbReference type="NCBI Taxonomy" id="155085"/>
    <lineage>
        <taxon>Bacteria</taxon>
        <taxon>Bacillati</taxon>
        <taxon>Bacillota</taxon>
        <taxon>Bacilli</taxon>
        <taxon>Bacillales</taxon>
        <taxon>Staphylococcaceae</taxon>
        <taxon>Staphylococcus</taxon>
    </lineage>
</organism>
<protein>
    <recommendedName>
        <fullName evidence="5">Lipoprotein</fullName>
    </recommendedName>
</protein>
<keyword evidence="4" id="KW-1185">Reference proteome</keyword>
<feature type="compositionally biased region" description="Low complexity" evidence="1">
    <location>
        <begin position="72"/>
        <end position="106"/>
    </location>
</feature>
<dbReference type="KEGG" id="slz:B5P37_03930"/>
<dbReference type="EMBL" id="CP020773">
    <property type="protein sequence ID" value="ARJ50519.1"/>
    <property type="molecule type" value="Genomic_DNA"/>
</dbReference>
<evidence type="ECO:0008006" key="5">
    <source>
        <dbReference type="Google" id="ProtNLM"/>
    </source>
</evidence>
<evidence type="ECO:0000313" key="3">
    <source>
        <dbReference type="EMBL" id="ARJ50519.1"/>
    </source>
</evidence>
<dbReference type="RefSeq" id="WP_085236997.1">
    <property type="nucleotide sequence ID" value="NZ_CP020773.1"/>
</dbReference>
<proteinExistence type="predicted"/>